<evidence type="ECO:0000313" key="1">
    <source>
        <dbReference type="EMBL" id="GJC82519.1"/>
    </source>
</evidence>
<protein>
    <submittedName>
        <fullName evidence="1">Uncharacterized protein</fullName>
    </submittedName>
</protein>
<gene>
    <name evidence="1" type="ORF">ColLi_05357</name>
</gene>
<proteinExistence type="predicted"/>
<dbReference type="AlphaFoldDB" id="A0AA37GKS9"/>
<name>A0AA37GKS9_9PEZI</name>
<evidence type="ECO:0000313" key="2">
    <source>
        <dbReference type="Proteomes" id="UP001055172"/>
    </source>
</evidence>
<keyword evidence="2" id="KW-1185">Reference proteome</keyword>
<dbReference type="Proteomes" id="UP001055172">
    <property type="component" value="Unassembled WGS sequence"/>
</dbReference>
<accession>A0AA37GKS9</accession>
<dbReference type="EMBL" id="BPPX01000009">
    <property type="protein sequence ID" value="GJC82519.1"/>
    <property type="molecule type" value="Genomic_DNA"/>
</dbReference>
<comment type="caution">
    <text evidence="1">The sequence shown here is derived from an EMBL/GenBank/DDBJ whole genome shotgun (WGS) entry which is preliminary data.</text>
</comment>
<organism evidence="1 2">
    <name type="scientific">Colletotrichum liriopes</name>
    <dbReference type="NCBI Taxonomy" id="708192"/>
    <lineage>
        <taxon>Eukaryota</taxon>
        <taxon>Fungi</taxon>
        <taxon>Dikarya</taxon>
        <taxon>Ascomycota</taxon>
        <taxon>Pezizomycotina</taxon>
        <taxon>Sordariomycetes</taxon>
        <taxon>Hypocreomycetidae</taxon>
        <taxon>Glomerellales</taxon>
        <taxon>Glomerellaceae</taxon>
        <taxon>Colletotrichum</taxon>
        <taxon>Colletotrichum spaethianum species complex</taxon>
    </lineage>
</organism>
<sequence>MQLRLSATKFLCTSHREPEPGTAKRGGRQPLGLTLRHLSSQDSQMELDPVISTPAHTAAGGMGHVRPLS</sequence>
<reference evidence="1 2" key="1">
    <citation type="submission" date="2021-07" db="EMBL/GenBank/DDBJ databases">
        <title>Genome data of Colletotrichum spaethianum.</title>
        <authorList>
            <person name="Utami Y.D."/>
            <person name="Hiruma K."/>
        </authorList>
    </citation>
    <scope>NUCLEOTIDE SEQUENCE [LARGE SCALE GENOMIC DNA]</scope>
    <source>
        <strain evidence="1 2">MAFF 242679</strain>
    </source>
</reference>